<protein>
    <recommendedName>
        <fullName evidence="8">Rubrerythrin family protein</fullName>
    </recommendedName>
</protein>
<accession>A0A9W6HN50</accession>
<evidence type="ECO:0000313" key="7">
    <source>
        <dbReference type="Proteomes" id="UP001142291"/>
    </source>
</evidence>
<feature type="transmembrane region" description="Helical" evidence="5">
    <location>
        <begin position="315"/>
        <end position="339"/>
    </location>
</feature>
<keyword evidence="2 5" id="KW-0812">Transmembrane</keyword>
<dbReference type="GO" id="GO:0005384">
    <property type="term" value="F:manganese ion transmembrane transporter activity"/>
    <property type="evidence" value="ECO:0007669"/>
    <property type="project" value="InterPro"/>
</dbReference>
<dbReference type="Proteomes" id="UP001142291">
    <property type="component" value="Unassembled WGS sequence"/>
</dbReference>
<dbReference type="EMBL" id="BSER01000009">
    <property type="protein sequence ID" value="GLJ95786.1"/>
    <property type="molecule type" value="Genomic_DNA"/>
</dbReference>
<gene>
    <name evidence="6" type="ORF">GCM10017591_18490</name>
</gene>
<keyword evidence="7" id="KW-1185">Reference proteome</keyword>
<keyword evidence="3 5" id="KW-1133">Transmembrane helix</keyword>
<evidence type="ECO:0000313" key="6">
    <source>
        <dbReference type="EMBL" id="GLJ95786.1"/>
    </source>
</evidence>
<sequence>MLRYIREVSRAPAGVWFGTPKCWQSGPEAADGTRARITWTPVTATAEPTARDRRRWARYLADERAEAQVYRDLARRRDGEEREILLALAEAEGRHEAHWLELLGGEPDRMPSPSAESRMLGWMARRFGSIFVLALAQNAEARSPYADEPFATPRMVADEMVHHEVVRGLAARGRRRLSGTFRAAVFGANDGLVSNLALVMGIGATGVAPQFVLFSGIAGLLAGALSMGAGEYVSVRSQRELLDATEPSNFADAGLPDLDLDENELALVYRTRGLDPEQALAAARRVVSEAQASDRSRPYAREPQNSAEHETVGSALGAAGSSFLFFASGAIIPVIPWLFGLSGLAAVVLALLLVGTALVGTGAMVGLLSGAPPLRRGLRQLAIGFGAAAVTYVLGMLFGVSAG</sequence>
<evidence type="ECO:0000256" key="1">
    <source>
        <dbReference type="ARBA" id="ARBA00004127"/>
    </source>
</evidence>
<evidence type="ECO:0000256" key="5">
    <source>
        <dbReference type="SAM" id="Phobius"/>
    </source>
</evidence>
<dbReference type="AlphaFoldDB" id="A0A9W6HN50"/>
<evidence type="ECO:0000256" key="4">
    <source>
        <dbReference type="ARBA" id="ARBA00023136"/>
    </source>
</evidence>
<dbReference type="InterPro" id="IPR039376">
    <property type="entry name" value="Ferritin_CCC1_N"/>
</dbReference>
<feature type="transmembrane region" description="Helical" evidence="5">
    <location>
        <begin position="211"/>
        <end position="233"/>
    </location>
</feature>
<evidence type="ECO:0000256" key="3">
    <source>
        <dbReference type="ARBA" id="ARBA00022989"/>
    </source>
</evidence>
<name>A0A9W6HN50_9MICO</name>
<feature type="transmembrane region" description="Helical" evidence="5">
    <location>
        <begin position="381"/>
        <end position="402"/>
    </location>
</feature>
<dbReference type="Pfam" id="PF01988">
    <property type="entry name" value="VIT1"/>
    <property type="match status" value="1"/>
</dbReference>
<comment type="caution">
    <text evidence="6">The sequence shown here is derived from an EMBL/GenBank/DDBJ whole genome shotgun (WGS) entry which is preliminary data.</text>
</comment>
<keyword evidence="4 5" id="KW-0472">Membrane</keyword>
<reference evidence="6" key="1">
    <citation type="journal article" date="2014" name="Int. J. Syst. Evol. Microbiol.">
        <title>Complete genome sequence of Corynebacterium casei LMG S-19264T (=DSM 44701T), isolated from a smear-ripened cheese.</title>
        <authorList>
            <consortium name="US DOE Joint Genome Institute (JGI-PGF)"/>
            <person name="Walter F."/>
            <person name="Albersmeier A."/>
            <person name="Kalinowski J."/>
            <person name="Ruckert C."/>
        </authorList>
    </citation>
    <scope>NUCLEOTIDE SEQUENCE</scope>
    <source>
        <strain evidence="6">VKM Ac-1940</strain>
    </source>
</reference>
<feature type="transmembrane region" description="Helical" evidence="5">
    <location>
        <begin position="183"/>
        <end position="205"/>
    </location>
</feature>
<evidence type="ECO:0008006" key="8">
    <source>
        <dbReference type="Google" id="ProtNLM"/>
    </source>
</evidence>
<dbReference type="PANTHER" id="PTHR31851">
    <property type="entry name" value="FE(2+)/MN(2+) TRANSPORTER PCL1"/>
    <property type="match status" value="1"/>
</dbReference>
<organism evidence="6 7">
    <name type="scientific">Microbacterium dextranolyticum</name>
    <dbReference type="NCBI Taxonomy" id="36806"/>
    <lineage>
        <taxon>Bacteria</taxon>
        <taxon>Bacillati</taxon>
        <taxon>Actinomycetota</taxon>
        <taxon>Actinomycetes</taxon>
        <taxon>Micrococcales</taxon>
        <taxon>Microbacteriaceae</taxon>
        <taxon>Microbacterium</taxon>
    </lineage>
</organism>
<dbReference type="GO" id="GO:0012505">
    <property type="term" value="C:endomembrane system"/>
    <property type="evidence" value="ECO:0007669"/>
    <property type="project" value="UniProtKB-SubCell"/>
</dbReference>
<feature type="transmembrane region" description="Helical" evidence="5">
    <location>
        <begin position="345"/>
        <end position="369"/>
    </location>
</feature>
<dbReference type="GO" id="GO:0030026">
    <property type="term" value="P:intracellular manganese ion homeostasis"/>
    <property type="evidence" value="ECO:0007669"/>
    <property type="project" value="InterPro"/>
</dbReference>
<dbReference type="InterPro" id="IPR008217">
    <property type="entry name" value="Ccc1_fam"/>
</dbReference>
<reference evidence="6" key="2">
    <citation type="submission" date="2023-01" db="EMBL/GenBank/DDBJ databases">
        <authorList>
            <person name="Sun Q."/>
            <person name="Evtushenko L."/>
        </authorList>
    </citation>
    <scope>NUCLEOTIDE SEQUENCE</scope>
    <source>
        <strain evidence="6">VKM Ac-1940</strain>
    </source>
</reference>
<comment type="subcellular location">
    <subcellularLocation>
        <location evidence="1">Endomembrane system</location>
        <topology evidence="1">Multi-pass membrane protein</topology>
    </subcellularLocation>
</comment>
<dbReference type="CDD" id="cd01044">
    <property type="entry name" value="Ferritin_CCC1_N"/>
    <property type="match status" value="1"/>
</dbReference>
<evidence type="ECO:0000256" key="2">
    <source>
        <dbReference type="ARBA" id="ARBA00022692"/>
    </source>
</evidence>
<proteinExistence type="predicted"/>